<accession>A0A914QWT2</accession>
<dbReference type="WBParaSite" id="PDA_v2.g8725.t1">
    <property type="protein sequence ID" value="PDA_v2.g8725.t1"/>
    <property type="gene ID" value="PDA_v2.g8725"/>
</dbReference>
<protein>
    <submittedName>
        <fullName evidence="2">CUB domain-containing protein</fullName>
    </submittedName>
</protein>
<evidence type="ECO:0000313" key="2">
    <source>
        <dbReference type="WBParaSite" id="PDA_v2.g8725.t1"/>
    </source>
</evidence>
<organism evidence="1 2">
    <name type="scientific">Panagrolaimus davidi</name>
    <dbReference type="NCBI Taxonomy" id="227884"/>
    <lineage>
        <taxon>Eukaryota</taxon>
        <taxon>Metazoa</taxon>
        <taxon>Ecdysozoa</taxon>
        <taxon>Nematoda</taxon>
        <taxon>Chromadorea</taxon>
        <taxon>Rhabditida</taxon>
        <taxon>Tylenchina</taxon>
        <taxon>Panagrolaimomorpha</taxon>
        <taxon>Panagrolaimoidea</taxon>
        <taxon>Panagrolaimidae</taxon>
        <taxon>Panagrolaimus</taxon>
    </lineage>
</organism>
<dbReference type="InterPro" id="IPR035914">
    <property type="entry name" value="Sperma_CUB_dom_sf"/>
</dbReference>
<sequence length="254" mass="29640">MIIVDTWKSGCPLESVTNPNPYKFTDETEIIFMTSTFSSFDKINYLLTLSSFPCMWHFTAPRMRKFKFVLTSFPQTSATLTIANQDGQIINISEINKPYYFDDIYITIRFNTTDSKDYFQGYLSIVKLASDLIDGNCSTVKNDDGSIFWSTIRENQTLGSYPNNAICTYNISIPSINQMIAVFYMLDIETNVDTMHFYMNDIDPAFYLQAHENGYNDRVFWEFISDGSIQKYGFKVNFYEKSNFDYFVKEKPQW</sequence>
<keyword evidence="1" id="KW-1185">Reference proteome</keyword>
<dbReference type="AlphaFoldDB" id="A0A914QWT2"/>
<dbReference type="SUPFAM" id="SSF49854">
    <property type="entry name" value="Spermadhesin, CUB domain"/>
    <property type="match status" value="1"/>
</dbReference>
<evidence type="ECO:0000313" key="1">
    <source>
        <dbReference type="Proteomes" id="UP000887578"/>
    </source>
</evidence>
<name>A0A914QWT2_9BILA</name>
<proteinExistence type="predicted"/>
<reference evidence="2" key="1">
    <citation type="submission" date="2022-11" db="UniProtKB">
        <authorList>
            <consortium name="WormBaseParasite"/>
        </authorList>
    </citation>
    <scope>IDENTIFICATION</scope>
</reference>
<dbReference type="Proteomes" id="UP000887578">
    <property type="component" value="Unplaced"/>
</dbReference>